<dbReference type="InterPro" id="IPR050471">
    <property type="entry name" value="AB_hydrolase"/>
</dbReference>
<reference evidence="2" key="1">
    <citation type="submission" date="2020-02" db="EMBL/GenBank/DDBJ databases">
        <authorList>
            <person name="Meier V. D."/>
        </authorList>
    </citation>
    <scope>NUCLEOTIDE SEQUENCE</scope>
    <source>
        <strain evidence="2">AVDCRST_MAG66</strain>
    </source>
</reference>
<organism evidence="2">
    <name type="scientific">uncultured Pseudonocardia sp</name>
    <dbReference type="NCBI Taxonomy" id="211455"/>
    <lineage>
        <taxon>Bacteria</taxon>
        <taxon>Bacillati</taxon>
        <taxon>Actinomycetota</taxon>
        <taxon>Actinomycetes</taxon>
        <taxon>Pseudonocardiales</taxon>
        <taxon>Pseudonocardiaceae</taxon>
        <taxon>Pseudonocardia</taxon>
        <taxon>environmental samples</taxon>
    </lineage>
</organism>
<dbReference type="Pfam" id="PF12697">
    <property type="entry name" value="Abhydrolase_6"/>
    <property type="match status" value="1"/>
</dbReference>
<dbReference type="SUPFAM" id="SSF53474">
    <property type="entry name" value="alpha/beta-Hydrolases"/>
    <property type="match status" value="1"/>
</dbReference>
<feature type="domain" description="AB hydrolase-1" evidence="1">
    <location>
        <begin position="38"/>
        <end position="260"/>
    </location>
</feature>
<evidence type="ECO:0000259" key="1">
    <source>
        <dbReference type="Pfam" id="PF12697"/>
    </source>
</evidence>
<dbReference type="PANTHER" id="PTHR43433:SF5">
    <property type="entry name" value="AB HYDROLASE-1 DOMAIN-CONTAINING PROTEIN"/>
    <property type="match status" value="1"/>
</dbReference>
<dbReference type="EMBL" id="CADCUS010000317">
    <property type="protein sequence ID" value="CAA9413110.1"/>
    <property type="molecule type" value="Genomic_DNA"/>
</dbReference>
<sequence length="280" mass="28285">MPRTAAHPVTEYTAVSADGTVIAAERSGDGPPLVLVDGAMCHRASYGGRPLAALLADRFTVHVYDRRGRGSSGGAGASWTVERELEDLAAVLAAAGGSAVVFGTSSGAVLALRAAAAGLPVERVVAYEPSFAVEAGLQAEQRAALAAVERALADGAPGRAVRLFMLLVGLPRVLVALLGVLPGAAARRAVAPTLPHDLRIVGADGDGLLRLDWAGITVPLLLLAGGRSPEASLVAPARTAAAAVPGAEFRILPRQTHMVAPAALAPELAEFAAAGRTAVT</sequence>
<accession>A0A6J4PFJ4</accession>
<protein>
    <recommendedName>
        <fullName evidence="1">AB hydrolase-1 domain-containing protein</fullName>
    </recommendedName>
</protein>
<proteinExistence type="predicted"/>
<dbReference type="AlphaFoldDB" id="A0A6J4PFJ4"/>
<dbReference type="InterPro" id="IPR000073">
    <property type="entry name" value="AB_hydrolase_1"/>
</dbReference>
<dbReference type="Gene3D" id="3.40.50.1820">
    <property type="entry name" value="alpha/beta hydrolase"/>
    <property type="match status" value="1"/>
</dbReference>
<dbReference type="GO" id="GO:0003824">
    <property type="term" value="F:catalytic activity"/>
    <property type="evidence" value="ECO:0007669"/>
    <property type="project" value="UniProtKB-ARBA"/>
</dbReference>
<dbReference type="PANTHER" id="PTHR43433">
    <property type="entry name" value="HYDROLASE, ALPHA/BETA FOLD FAMILY PROTEIN"/>
    <property type="match status" value="1"/>
</dbReference>
<name>A0A6J4PFJ4_9PSEU</name>
<dbReference type="InterPro" id="IPR029058">
    <property type="entry name" value="AB_hydrolase_fold"/>
</dbReference>
<gene>
    <name evidence="2" type="ORF">AVDCRST_MAG66-2169</name>
</gene>
<evidence type="ECO:0000313" key="2">
    <source>
        <dbReference type="EMBL" id="CAA9413110.1"/>
    </source>
</evidence>